<evidence type="ECO:0000256" key="6">
    <source>
        <dbReference type="ARBA" id="ARBA00023125"/>
    </source>
</evidence>
<feature type="domain" description="ZAD" evidence="12">
    <location>
        <begin position="12"/>
        <end position="90"/>
    </location>
</feature>
<keyword evidence="5 9" id="KW-0862">Zinc</keyword>
<dbReference type="InterPro" id="IPR050589">
    <property type="entry name" value="Ikaros_C2H2-ZF"/>
</dbReference>
<dbReference type="SMART" id="SM00868">
    <property type="entry name" value="zf-AD"/>
    <property type="match status" value="1"/>
</dbReference>
<feature type="domain" description="C2H2-type" evidence="11">
    <location>
        <begin position="348"/>
        <end position="375"/>
    </location>
</feature>
<feature type="binding site" evidence="9">
    <location>
        <position position="17"/>
    </location>
    <ligand>
        <name>Zn(2+)</name>
        <dbReference type="ChEBI" id="CHEBI:29105"/>
    </ligand>
</feature>
<dbReference type="SUPFAM" id="SSF57716">
    <property type="entry name" value="Glucocorticoid receptor-like (DNA-binding domain)"/>
    <property type="match status" value="1"/>
</dbReference>
<feature type="domain" description="C2H2-type" evidence="11">
    <location>
        <begin position="416"/>
        <end position="443"/>
    </location>
</feature>
<dbReference type="GO" id="GO:0003700">
    <property type="term" value="F:DNA-binding transcription factor activity"/>
    <property type="evidence" value="ECO:0007669"/>
    <property type="project" value="TreeGrafter"/>
</dbReference>
<evidence type="ECO:0000256" key="9">
    <source>
        <dbReference type="PROSITE-ProRule" id="PRU01263"/>
    </source>
</evidence>
<keyword evidence="7" id="KW-0539">Nucleus</keyword>
<evidence type="ECO:0000259" key="11">
    <source>
        <dbReference type="PROSITE" id="PS50157"/>
    </source>
</evidence>
<evidence type="ECO:0000256" key="5">
    <source>
        <dbReference type="ARBA" id="ARBA00022833"/>
    </source>
</evidence>
<dbReference type="PROSITE" id="PS00028">
    <property type="entry name" value="ZINC_FINGER_C2H2_1"/>
    <property type="match status" value="9"/>
</dbReference>
<protein>
    <submittedName>
        <fullName evidence="13">Zinc finger protein 112</fullName>
    </submittedName>
</protein>
<feature type="binding site" evidence="9">
    <location>
        <position position="63"/>
    </location>
    <ligand>
        <name>Zn(2+)</name>
        <dbReference type="ChEBI" id="CHEBI:29105"/>
    </ligand>
</feature>
<evidence type="ECO:0000256" key="2">
    <source>
        <dbReference type="ARBA" id="ARBA00022723"/>
    </source>
</evidence>
<feature type="domain" description="C2H2-type" evidence="11">
    <location>
        <begin position="319"/>
        <end position="347"/>
    </location>
</feature>
<comment type="subcellular location">
    <subcellularLocation>
        <location evidence="1">Nucleus</location>
    </subcellularLocation>
</comment>
<proteinExistence type="predicted"/>
<dbReference type="InterPro" id="IPR013087">
    <property type="entry name" value="Znf_C2H2_type"/>
</dbReference>
<evidence type="ECO:0000256" key="10">
    <source>
        <dbReference type="SAM" id="MobiDB-lite"/>
    </source>
</evidence>
<comment type="caution">
    <text evidence="13">The sequence shown here is derived from an EMBL/GenBank/DDBJ whole genome shotgun (WGS) entry which is preliminary data.</text>
</comment>
<accession>A0A4C1ZPB1</accession>
<dbReference type="STRING" id="151549.A0A4C1ZPB1"/>
<feature type="domain" description="C2H2-type" evidence="11">
    <location>
        <begin position="260"/>
        <end position="283"/>
    </location>
</feature>
<feature type="binding site" evidence="9">
    <location>
        <position position="66"/>
    </location>
    <ligand>
        <name>Zn(2+)</name>
        <dbReference type="ChEBI" id="CHEBI:29105"/>
    </ligand>
</feature>
<dbReference type="GO" id="GO:0000978">
    <property type="term" value="F:RNA polymerase II cis-regulatory region sequence-specific DNA binding"/>
    <property type="evidence" value="ECO:0007669"/>
    <property type="project" value="TreeGrafter"/>
</dbReference>
<name>A0A4C1ZPB1_EUMVA</name>
<dbReference type="Proteomes" id="UP000299102">
    <property type="component" value="Unassembled WGS sequence"/>
</dbReference>
<dbReference type="InterPro" id="IPR012934">
    <property type="entry name" value="Znf_AD"/>
</dbReference>
<keyword evidence="4 8" id="KW-0863">Zinc-finger</keyword>
<dbReference type="EMBL" id="BGZK01001928">
    <property type="protein sequence ID" value="GBP88385.1"/>
    <property type="molecule type" value="Genomic_DNA"/>
</dbReference>
<feature type="domain" description="C2H2-type" evidence="11">
    <location>
        <begin position="232"/>
        <end position="259"/>
    </location>
</feature>
<keyword evidence="2 9" id="KW-0479">Metal-binding</keyword>
<dbReference type="Pfam" id="PF07776">
    <property type="entry name" value="zf-AD"/>
    <property type="match status" value="1"/>
</dbReference>
<feature type="compositionally biased region" description="Basic and acidic residues" evidence="10">
    <location>
        <begin position="492"/>
        <end position="507"/>
    </location>
</feature>
<feature type="region of interest" description="Disordered" evidence="10">
    <location>
        <begin position="492"/>
        <end position="527"/>
    </location>
</feature>
<feature type="domain" description="C2H2-type" evidence="11">
    <location>
        <begin position="471"/>
        <end position="499"/>
    </location>
</feature>
<dbReference type="InterPro" id="IPR036236">
    <property type="entry name" value="Znf_C2H2_sf"/>
</dbReference>
<dbReference type="OrthoDB" id="6077919at2759"/>
<dbReference type="PANTHER" id="PTHR24404:SF114">
    <property type="entry name" value="KLUMPFUSS, ISOFORM B-RELATED"/>
    <property type="match status" value="1"/>
</dbReference>
<keyword evidence="6" id="KW-0238">DNA-binding</keyword>
<evidence type="ECO:0000259" key="12">
    <source>
        <dbReference type="PROSITE" id="PS51915"/>
    </source>
</evidence>
<evidence type="ECO:0000313" key="14">
    <source>
        <dbReference type="Proteomes" id="UP000299102"/>
    </source>
</evidence>
<feature type="compositionally biased region" description="Acidic residues" evidence="10">
    <location>
        <begin position="508"/>
        <end position="526"/>
    </location>
</feature>
<dbReference type="Gene3D" id="3.40.1800.20">
    <property type="match status" value="1"/>
</dbReference>
<evidence type="ECO:0000256" key="3">
    <source>
        <dbReference type="ARBA" id="ARBA00022737"/>
    </source>
</evidence>
<dbReference type="PROSITE" id="PS50157">
    <property type="entry name" value="ZINC_FINGER_C2H2_2"/>
    <property type="match status" value="8"/>
</dbReference>
<dbReference type="Pfam" id="PF13912">
    <property type="entry name" value="zf-C2H2_6"/>
    <property type="match status" value="1"/>
</dbReference>
<feature type="domain" description="C2H2-type" evidence="11">
    <location>
        <begin position="443"/>
        <end position="470"/>
    </location>
</feature>
<dbReference type="GO" id="GO:0008270">
    <property type="term" value="F:zinc ion binding"/>
    <property type="evidence" value="ECO:0007669"/>
    <property type="project" value="UniProtKB-UniRule"/>
</dbReference>
<dbReference type="SUPFAM" id="SSF57667">
    <property type="entry name" value="beta-beta-alpha zinc fingers"/>
    <property type="match status" value="6"/>
</dbReference>
<evidence type="ECO:0000256" key="8">
    <source>
        <dbReference type="PROSITE-ProRule" id="PRU00042"/>
    </source>
</evidence>
<dbReference type="Gene3D" id="3.30.160.60">
    <property type="entry name" value="Classic Zinc Finger"/>
    <property type="match status" value="5"/>
</dbReference>
<dbReference type="GO" id="GO:0006357">
    <property type="term" value="P:regulation of transcription by RNA polymerase II"/>
    <property type="evidence" value="ECO:0007669"/>
    <property type="project" value="TreeGrafter"/>
</dbReference>
<organism evidence="13 14">
    <name type="scientific">Eumeta variegata</name>
    <name type="common">Bagworm moth</name>
    <name type="synonym">Eumeta japonica</name>
    <dbReference type="NCBI Taxonomy" id="151549"/>
    <lineage>
        <taxon>Eukaryota</taxon>
        <taxon>Metazoa</taxon>
        <taxon>Ecdysozoa</taxon>
        <taxon>Arthropoda</taxon>
        <taxon>Hexapoda</taxon>
        <taxon>Insecta</taxon>
        <taxon>Pterygota</taxon>
        <taxon>Neoptera</taxon>
        <taxon>Endopterygota</taxon>
        <taxon>Lepidoptera</taxon>
        <taxon>Glossata</taxon>
        <taxon>Ditrysia</taxon>
        <taxon>Tineoidea</taxon>
        <taxon>Psychidae</taxon>
        <taxon>Oiketicinae</taxon>
        <taxon>Eumeta</taxon>
    </lineage>
</organism>
<feature type="binding site" evidence="9">
    <location>
        <position position="14"/>
    </location>
    <ligand>
        <name>Zn(2+)</name>
        <dbReference type="ChEBI" id="CHEBI:29105"/>
    </ligand>
</feature>
<sequence length="631" mass="72506">MDNRKDALRSVKVCRFCLTEESKLSNIYNRSRVSKNAVTLPLQILACVSIEVFPSDGMPTQICDRCRFFMDASYHFKQICRQAEESIMQFLENGEPLEPVTWPSKLLKLFPSNTESVGAKESVKTLVTESGTCVQVQTDSEEDGNTDEKVYNIKIESDGSQSLKKGSSFRVITGDEKIQLVNNDVSTKEKKGGGDGGPAGTERWPCDDCDRTYPLRQLLELHRAQKHRRREVVCHICGDQFFTKYDLMTHQLRHSTDMPFECVACNRKFNRLVLLKRHEKAKHPDLPRYYCQDCPLNFLSLEEFQGHQLRHKQYAVRPHTCEMCKKKFHTNRALSRHKETVHGRNLPYACELCPQRYSTGPKLARHVRTHTRGSEYPCKFCNKVFFKSHHYTRHLRLKHKESGRQTRTTVNDSNNYRCDQCEEAFSTQDDLIYHSAYHATQNLICPLCQEKFDDVDAVTTHIKSHVDSEQYMCDLCELVFTSQERLDIHVASKHEDELREEQLQESDRADDESMEMDPEEDGDEDQNFSLKEEGDHMVVEIKKPNEFAVTNVTQVSDEKPNKNTEGNETEMTYTELATVDTLAIAKQQQQAVKAKQTINAKLKHTPNKQIVAPVSDVSKSVANTSNEVSAE</sequence>
<dbReference type="GO" id="GO:0005634">
    <property type="term" value="C:nucleus"/>
    <property type="evidence" value="ECO:0007669"/>
    <property type="project" value="UniProtKB-SubCell"/>
</dbReference>
<evidence type="ECO:0000313" key="13">
    <source>
        <dbReference type="EMBL" id="GBP88385.1"/>
    </source>
</evidence>
<evidence type="ECO:0000256" key="7">
    <source>
        <dbReference type="ARBA" id="ARBA00023242"/>
    </source>
</evidence>
<dbReference type="PROSITE" id="PS51915">
    <property type="entry name" value="ZAD"/>
    <property type="match status" value="1"/>
</dbReference>
<dbReference type="AlphaFoldDB" id="A0A4C1ZPB1"/>
<feature type="domain" description="C2H2-type" evidence="11">
    <location>
        <begin position="376"/>
        <end position="404"/>
    </location>
</feature>
<dbReference type="SMART" id="SM00355">
    <property type="entry name" value="ZnF_C2H2"/>
    <property type="match status" value="10"/>
</dbReference>
<reference evidence="13 14" key="1">
    <citation type="journal article" date="2019" name="Commun. Biol.">
        <title>The bagworm genome reveals a unique fibroin gene that provides high tensile strength.</title>
        <authorList>
            <person name="Kono N."/>
            <person name="Nakamura H."/>
            <person name="Ohtoshi R."/>
            <person name="Tomita M."/>
            <person name="Numata K."/>
            <person name="Arakawa K."/>
        </authorList>
    </citation>
    <scope>NUCLEOTIDE SEQUENCE [LARGE SCALE GENOMIC DNA]</scope>
</reference>
<gene>
    <name evidence="13" type="primary">Znf112</name>
    <name evidence="13" type="ORF">EVAR_66857_1</name>
</gene>
<evidence type="ECO:0000256" key="1">
    <source>
        <dbReference type="ARBA" id="ARBA00004123"/>
    </source>
</evidence>
<keyword evidence="3" id="KW-0677">Repeat</keyword>
<evidence type="ECO:0000256" key="4">
    <source>
        <dbReference type="ARBA" id="ARBA00022771"/>
    </source>
</evidence>
<keyword evidence="14" id="KW-1185">Reference proteome</keyword>
<dbReference type="PANTHER" id="PTHR24404">
    <property type="entry name" value="ZINC FINGER PROTEIN"/>
    <property type="match status" value="1"/>
</dbReference>